<reference evidence="2 3" key="1">
    <citation type="submission" date="2016-10" db="EMBL/GenBank/DDBJ databases">
        <authorList>
            <person name="de Groot N.N."/>
        </authorList>
    </citation>
    <scope>NUCLEOTIDE SEQUENCE [LARGE SCALE GENOMIC DNA]</scope>
    <source>
        <strain evidence="2 3">DSM 378</strain>
    </source>
</reference>
<name>A0A1H9AVE6_9GAMM</name>
<keyword evidence="1" id="KW-0175">Coiled coil</keyword>
<dbReference type="RefSeq" id="WP_143068449.1">
    <property type="nucleotide sequence ID" value="NZ_FOFJ01000003.1"/>
</dbReference>
<dbReference type="AlphaFoldDB" id="A0A1H9AVE6"/>
<proteinExistence type="predicted"/>
<feature type="coiled-coil region" evidence="1">
    <location>
        <begin position="245"/>
        <end position="272"/>
    </location>
</feature>
<gene>
    <name evidence="2" type="ORF">SAMN04244573_00492</name>
</gene>
<dbReference type="EMBL" id="FOFJ01000003">
    <property type="protein sequence ID" value="SEP80457.1"/>
    <property type="molecule type" value="Genomic_DNA"/>
</dbReference>
<evidence type="ECO:0000313" key="3">
    <source>
        <dbReference type="Proteomes" id="UP000199267"/>
    </source>
</evidence>
<protein>
    <submittedName>
        <fullName evidence="2">Uncharacterized protein</fullName>
    </submittedName>
</protein>
<sequence length="302" mass="34854">MKLFQWTLFVDMLGYRDANGSICSDEDAKDFVEFMETNRKILDFSNRTEVKERYKNDEFDLYKYYDIDSCFVSDSIIITYKPKEIDESISEDLRFMHSANALFIICMRLQTVIFNCFSEKGIFLRGGISSKYAYIKDNFAVGEGVIEAYLAESEIAKNPRIVLHPSISENNKLIEKIEYLSELMYGGRSLIQSDPKDGHLFLDYIGYTLSSSSLKSAAVARAALINPIGLIAQKSVTKKFIQRHSEALKRKLDEIRGNLERAESESKEHEKIARVLSKFIWLKEYHNRSIAVEKELESHLIE</sequence>
<evidence type="ECO:0000313" key="2">
    <source>
        <dbReference type="EMBL" id="SEP80457.1"/>
    </source>
</evidence>
<evidence type="ECO:0000256" key="1">
    <source>
        <dbReference type="SAM" id="Coils"/>
    </source>
</evidence>
<organism evidence="2 3">
    <name type="scientific">Azotobacter beijerinckii</name>
    <dbReference type="NCBI Taxonomy" id="170623"/>
    <lineage>
        <taxon>Bacteria</taxon>
        <taxon>Pseudomonadati</taxon>
        <taxon>Pseudomonadota</taxon>
        <taxon>Gammaproteobacteria</taxon>
        <taxon>Pseudomonadales</taxon>
        <taxon>Pseudomonadaceae</taxon>
        <taxon>Azotobacter</taxon>
    </lineage>
</organism>
<dbReference type="Proteomes" id="UP000199267">
    <property type="component" value="Unassembled WGS sequence"/>
</dbReference>
<accession>A0A1H9AVE6</accession>